<keyword evidence="5" id="KW-1185">Reference proteome</keyword>
<dbReference type="GO" id="GO:0005975">
    <property type="term" value="P:carbohydrate metabolic process"/>
    <property type="evidence" value="ECO:0007669"/>
    <property type="project" value="InterPro"/>
</dbReference>
<dbReference type="InterPro" id="IPR000757">
    <property type="entry name" value="Beta-glucanase-like"/>
</dbReference>
<dbReference type="Proteomes" id="UP000288587">
    <property type="component" value="Unassembled WGS sequence"/>
</dbReference>
<comment type="caution">
    <text evidence="4">The sequence shown here is derived from an EMBL/GenBank/DDBJ whole genome shotgun (WGS) entry which is preliminary data.</text>
</comment>
<dbReference type="RefSeq" id="WP_127683666.1">
    <property type="nucleotide sequence ID" value="NZ_SACM01000004.1"/>
</dbReference>
<sequence length="291" mass="31597">MRLRSAPCSWLTALTLAACGGGGADAGPAPTSATTPVPTTPPTALERPADHRLVWADEFDTPGLPDASKWVYDIGMNKQGWHNRELQYYSNARPENSVVRDGKLVITARKEALSSAPDWGGQAYTSARLITAGKAQWTYGFVEVRAKMPCGKGSWPAIWMLGAEGQWPAGGELDILEHMGQRPDWVFSTVHTTSGSGANGKGDGRTLATACSQFHNYQMLWTPTEVRFGVDGVQHAVYRNAGTGPAQWPFDKPQFMILNLAIGGDLGGPVDDTIFPIQFEIEHVRVYQRAP</sequence>
<gene>
    <name evidence="4" type="ORF">EOD73_14090</name>
</gene>
<dbReference type="OrthoDB" id="9809583at2"/>
<evidence type="ECO:0000256" key="1">
    <source>
        <dbReference type="ARBA" id="ARBA00006865"/>
    </source>
</evidence>
<dbReference type="PROSITE" id="PS51257">
    <property type="entry name" value="PROKAR_LIPOPROTEIN"/>
    <property type="match status" value="1"/>
</dbReference>
<evidence type="ECO:0000256" key="2">
    <source>
        <dbReference type="SAM" id="SignalP"/>
    </source>
</evidence>
<feature type="chain" id="PRO_5019443570" evidence="2">
    <location>
        <begin position="27"/>
        <end position="291"/>
    </location>
</feature>
<name>A0A437LEA0_9BURK</name>
<dbReference type="PROSITE" id="PS51762">
    <property type="entry name" value="GH16_2"/>
    <property type="match status" value="1"/>
</dbReference>
<evidence type="ECO:0000313" key="5">
    <source>
        <dbReference type="Proteomes" id="UP000288587"/>
    </source>
</evidence>
<evidence type="ECO:0000313" key="4">
    <source>
        <dbReference type="EMBL" id="RVT83702.1"/>
    </source>
</evidence>
<organism evidence="4 5">
    <name type="scientific">Inhella crocodyli</name>
    <dbReference type="NCBI Taxonomy" id="2499851"/>
    <lineage>
        <taxon>Bacteria</taxon>
        <taxon>Pseudomonadati</taxon>
        <taxon>Pseudomonadota</taxon>
        <taxon>Betaproteobacteria</taxon>
        <taxon>Burkholderiales</taxon>
        <taxon>Sphaerotilaceae</taxon>
        <taxon>Inhella</taxon>
    </lineage>
</organism>
<accession>A0A437LEA0</accession>
<dbReference type="PANTHER" id="PTHR10963:SF55">
    <property type="entry name" value="GLYCOSIDE HYDROLASE FAMILY 16 PROTEIN"/>
    <property type="match status" value="1"/>
</dbReference>
<dbReference type="InterPro" id="IPR013320">
    <property type="entry name" value="ConA-like_dom_sf"/>
</dbReference>
<feature type="domain" description="GH16" evidence="3">
    <location>
        <begin position="30"/>
        <end position="291"/>
    </location>
</feature>
<dbReference type="EMBL" id="SACM01000004">
    <property type="protein sequence ID" value="RVT83702.1"/>
    <property type="molecule type" value="Genomic_DNA"/>
</dbReference>
<dbReference type="CDD" id="cd08023">
    <property type="entry name" value="GH16_laminarinase_like"/>
    <property type="match status" value="1"/>
</dbReference>
<feature type="signal peptide" evidence="2">
    <location>
        <begin position="1"/>
        <end position="26"/>
    </location>
</feature>
<dbReference type="SUPFAM" id="SSF49899">
    <property type="entry name" value="Concanavalin A-like lectins/glucanases"/>
    <property type="match status" value="1"/>
</dbReference>
<comment type="similarity">
    <text evidence="1">Belongs to the glycosyl hydrolase 16 family.</text>
</comment>
<reference evidence="4 5" key="1">
    <citation type="submission" date="2019-01" db="EMBL/GenBank/DDBJ databases">
        <authorList>
            <person name="Chen W.-M."/>
        </authorList>
    </citation>
    <scope>NUCLEOTIDE SEQUENCE [LARGE SCALE GENOMIC DNA]</scope>
    <source>
        <strain evidence="4 5">CCP-18</strain>
    </source>
</reference>
<dbReference type="InterPro" id="IPR050546">
    <property type="entry name" value="Glycosyl_Hydrlase_16"/>
</dbReference>
<dbReference type="GO" id="GO:0004553">
    <property type="term" value="F:hydrolase activity, hydrolyzing O-glycosyl compounds"/>
    <property type="evidence" value="ECO:0007669"/>
    <property type="project" value="InterPro"/>
</dbReference>
<evidence type="ECO:0000259" key="3">
    <source>
        <dbReference type="PROSITE" id="PS51762"/>
    </source>
</evidence>
<dbReference type="PANTHER" id="PTHR10963">
    <property type="entry name" value="GLYCOSYL HYDROLASE-RELATED"/>
    <property type="match status" value="1"/>
</dbReference>
<dbReference type="Gene3D" id="2.60.120.200">
    <property type="match status" value="1"/>
</dbReference>
<keyword evidence="2" id="KW-0732">Signal</keyword>
<keyword evidence="4" id="KW-0378">Hydrolase</keyword>
<dbReference type="Pfam" id="PF00722">
    <property type="entry name" value="Glyco_hydro_16"/>
    <property type="match status" value="1"/>
</dbReference>
<protein>
    <submittedName>
        <fullName evidence="4">Glycoside hydrolase family 16 protein</fullName>
    </submittedName>
</protein>
<proteinExistence type="inferred from homology"/>
<dbReference type="AlphaFoldDB" id="A0A437LEA0"/>